<dbReference type="PROSITE" id="PS50893">
    <property type="entry name" value="ABC_TRANSPORTER_2"/>
    <property type="match status" value="1"/>
</dbReference>
<dbReference type="Proteomes" id="UP000295008">
    <property type="component" value="Unassembled WGS sequence"/>
</dbReference>
<feature type="domain" description="ABC transporter" evidence="4">
    <location>
        <begin position="2"/>
        <end position="238"/>
    </location>
</feature>
<evidence type="ECO:0000313" key="6">
    <source>
        <dbReference type="Proteomes" id="UP000295008"/>
    </source>
</evidence>
<dbReference type="EMBL" id="SLUN01000007">
    <property type="protein sequence ID" value="TCL71621.1"/>
    <property type="molecule type" value="Genomic_DNA"/>
</dbReference>
<evidence type="ECO:0000313" key="5">
    <source>
        <dbReference type="EMBL" id="TCL71621.1"/>
    </source>
</evidence>
<name>A0A4R1RXZ1_HYDET</name>
<dbReference type="RefSeq" id="WP_132013764.1">
    <property type="nucleotide sequence ID" value="NZ_SLUN01000007.1"/>
</dbReference>
<evidence type="ECO:0000256" key="3">
    <source>
        <dbReference type="ARBA" id="ARBA00022840"/>
    </source>
</evidence>
<dbReference type="AlphaFoldDB" id="A0A4R1RXZ1"/>
<dbReference type="PANTHER" id="PTHR43023">
    <property type="entry name" value="PROTEIN TRIGALACTOSYLDIACYLGLYCEROL 3, CHLOROPLASTIC"/>
    <property type="match status" value="1"/>
</dbReference>
<dbReference type="GO" id="GO:0005524">
    <property type="term" value="F:ATP binding"/>
    <property type="evidence" value="ECO:0007669"/>
    <property type="project" value="UniProtKB-KW"/>
</dbReference>
<reference evidence="5 6" key="1">
    <citation type="submission" date="2019-03" db="EMBL/GenBank/DDBJ databases">
        <title>Genomic Encyclopedia of Type Strains, Phase IV (KMG-IV): sequencing the most valuable type-strain genomes for metagenomic binning, comparative biology and taxonomic classification.</title>
        <authorList>
            <person name="Goeker M."/>
        </authorList>
    </citation>
    <scope>NUCLEOTIDE SEQUENCE [LARGE SCALE GENOMIC DNA]</scope>
    <source>
        <strain evidence="5 6">LX-B</strain>
    </source>
</reference>
<dbReference type="InterPro" id="IPR027417">
    <property type="entry name" value="P-loop_NTPase"/>
</dbReference>
<keyword evidence="6" id="KW-1185">Reference proteome</keyword>
<dbReference type="GO" id="GO:0016887">
    <property type="term" value="F:ATP hydrolysis activity"/>
    <property type="evidence" value="ECO:0007669"/>
    <property type="project" value="InterPro"/>
</dbReference>
<evidence type="ECO:0000256" key="2">
    <source>
        <dbReference type="ARBA" id="ARBA00022741"/>
    </source>
</evidence>
<keyword evidence="3 5" id="KW-0067">ATP-binding</keyword>
<dbReference type="PANTHER" id="PTHR43023:SF6">
    <property type="entry name" value="INTERMEMBRANE PHOSPHOLIPID TRANSPORT SYSTEM ATP-BINDING PROTEIN MLAF"/>
    <property type="match status" value="1"/>
</dbReference>
<sequence length="244" mass="27094">MIKLVNLSYAIGGRMILQQLNLTVERGETLVIMGPSGCGKSTLLRLIMGLIQPTAGWVEIDGTGTAAFTKEEWREIRQQMGMVFQSSALFDSLNIYDNVAFGLRRKGLPEAEIRERVYRTLAIVGLEPETAAKMPADLSGGMKKRTAIARAVAIEPPILLYDEPTTGLDPIIADTINELIRELQRNLGITSIVVTHDIQSALKVADRVGLLNEGDLVEVRPRAELDRVSHPLFRQFLQNFRLEI</sequence>
<keyword evidence="2" id="KW-0547">Nucleotide-binding</keyword>
<dbReference type="Gene3D" id="3.40.50.300">
    <property type="entry name" value="P-loop containing nucleotide triphosphate hydrolases"/>
    <property type="match status" value="1"/>
</dbReference>
<dbReference type="Pfam" id="PF00005">
    <property type="entry name" value="ABC_tran"/>
    <property type="match status" value="1"/>
</dbReference>
<evidence type="ECO:0000259" key="4">
    <source>
        <dbReference type="PROSITE" id="PS50893"/>
    </source>
</evidence>
<proteinExistence type="predicted"/>
<dbReference type="SMART" id="SM00382">
    <property type="entry name" value="AAA"/>
    <property type="match status" value="1"/>
</dbReference>
<dbReference type="InterPro" id="IPR003593">
    <property type="entry name" value="AAA+_ATPase"/>
</dbReference>
<gene>
    <name evidence="5" type="ORF">EDC14_100784</name>
</gene>
<keyword evidence="1" id="KW-0813">Transport</keyword>
<dbReference type="InterPro" id="IPR003439">
    <property type="entry name" value="ABC_transporter-like_ATP-bd"/>
</dbReference>
<organism evidence="5 6">
    <name type="scientific">Hydrogenispora ethanolica</name>
    <dbReference type="NCBI Taxonomy" id="1082276"/>
    <lineage>
        <taxon>Bacteria</taxon>
        <taxon>Bacillati</taxon>
        <taxon>Bacillota</taxon>
        <taxon>Hydrogenispora</taxon>
    </lineage>
</organism>
<evidence type="ECO:0000256" key="1">
    <source>
        <dbReference type="ARBA" id="ARBA00022448"/>
    </source>
</evidence>
<dbReference type="SUPFAM" id="SSF52540">
    <property type="entry name" value="P-loop containing nucleoside triphosphate hydrolases"/>
    <property type="match status" value="1"/>
</dbReference>
<comment type="caution">
    <text evidence="5">The sequence shown here is derived from an EMBL/GenBank/DDBJ whole genome shotgun (WGS) entry which is preliminary data.</text>
</comment>
<protein>
    <submittedName>
        <fullName evidence="5">Phospholipid/cholesterol/gamma-HCH transport system ATP-binding protein</fullName>
    </submittedName>
</protein>
<accession>A0A4R1RXZ1</accession>
<dbReference type="OrthoDB" id="9802264at2"/>